<protein>
    <recommendedName>
        <fullName evidence="10">Transmembrane protein 161B</fullName>
    </recommendedName>
</protein>
<feature type="transmembrane region" description="Helical" evidence="7">
    <location>
        <begin position="350"/>
        <end position="375"/>
    </location>
</feature>
<keyword evidence="9" id="KW-1185">Reference proteome</keyword>
<evidence type="ECO:0000256" key="1">
    <source>
        <dbReference type="ARBA" id="ARBA00004141"/>
    </source>
</evidence>
<comment type="subcellular location">
    <subcellularLocation>
        <location evidence="1">Membrane</location>
        <topology evidence="1">Multi-pass membrane protein</topology>
    </subcellularLocation>
</comment>
<feature type="transmembrane region" description="Helical" evidence="7">
    <location>
        <begin position="294"/>
        <end position="311"/>
    </location>
</feature>
<feature type="transmembrane region" description="Helical" evidence="7">
    <location>
        <begin position="113"/>
        <end position="137"/>
    </location>
</feature>
<reference evidence="8 9" key="1">
    <citation type="submission" date="2024-08" db="EMBL/GenBank/DDBJ databases">
        <title>Gnathostoma spinigerum genome.</title>
        <authorList>
            <person name="Gonzalez-Bertolin B."/>
            <person name="Monzon S."/>
            <person name="Zaballos A."/>
            <person name="Jimenez P."/>
            <person name="Dekumyoy P."/>
            <person name="Varona S."/>
            <person name="Cuesta I."/>
            <person name="Sumanam S."/>
            <person name="Adisakwattana P."/>
            <person name="Gasser R.B."/>
            <person name="Hernandez-Gonzalez A."/>
            <person name="Young N.D."/>
            <person name="Perteguer M.J."/>
        </authorList>
    </citation>
    <scope>NUCLEOTIDE SEQUENCE [LARGE SCALE GENOMIC DNA]</scope>
    <source>
        <strain evidence="8">AL3</strain>
        <tissue evidence="8">Liver</tissue>
    </source>
</reference>
<feature type="transmembrane region" description="Helical" evidence="7">
    <location>
        <begin position="157"/>
        <end position="177"/>
    </location>
</feature>
<evidence type="ECO:0000256" key="4">
    <source>
        <dbReference type="ARBA" id="ARBA00022989"/>
    </source>
</evidence>
<keyword evidence="5 7" id="KW-0472">Membrane</keyword>
<keyword evidence="3 7" id="KW-0812">Transmembrane</keyword>
<keyword evidence="4 7" id="KW-1133">Transmembrane helix</keyword>
<sequence length="449" mass="51554">MVTLTILTRFRHRCSFATLLLCSGLFRYLAPTLQEMKQQTPLYLTGKVKKRRFDRDRDETNFNLPKKCGIELTLVDIHSDDVQSLPLYPIFSWIVDFTICSVFIYSSSEIYSYFYPFSTAINVSAIWIFLALGFAFHGLSKLTSQFFLSEDLEAERSLVLCISIIYFLLTMILTMFIDRYFDVGFGYAFESFMQSTSAFFSAMKLSEDLAQRSPLLLFLSFSVMFGIVAGFLTFPNFRYAQMYTDALSSANPIQKLFLHITFLSQGFSFLLFFHPVTNYILNGPRISLSKDQLITLRMYAIISSFLLRLMFRRVHLQSHLNRAAVVLAELKKEAGVISSTELQRMIFRYFCYYAVAALQYFIPVLIPFLICLLWKTLGHNSWIGVKDSEVFVSAISGDSSEARNLVSLGVLFNKTVSRGLFSLFLVLILFINFTLSLLGVVYHSFLHKT</sequence>
<evidence type="ECO:0000256" key="5">
    <source>
        <dbReference type="ARBA" id="ARBA00023136"/>
    </source>
</evidence>
<evidence type="ECO:0000313" key="9">
    <source>
        <dbReference type="Proteomes" id="UP001608902"/>
    </source>
</evidence>
<dbReference type="Pfam" id="PF10268">
    <property type="entry name" value="Tmemb_161AB"/>
    <property type="match status" value="1"/>
</dbReference>
<evidence type="ECO:0000256" key="7">
    <source>
        <dbReference type="SAM" id="Phobius"/>
    </source>
</evidence>
<dbReference type="InterPro" id="IPR019395">
    <property type="entry name" value="Transmembrane_161A/B"/>
</dbReference>
<feature type="transmembrane region" description="Helical" evidence="7">
    <location>
        <begin position="420"/>
        <end position="442"/>
    </location>
</feature>
<evidence type="ECO:0000256" key="6">
    <source>
        <dbReference type="ARBA" id="ARBA00023180"/>
    </source>
</evidence>
<feature type="transmembrane region" description="Helical" evidence="7">
    <location>
        <begin position="87"/>
        <end position="106"/>
    </location>
</feature>
<evidence type="ECO:0000256" key="2">
    <source>
        <dbReference type="ARBA" id="ARBA00009706"/>
    </source>
</evidence>
<comment type="similarity">
    <text evidence="2">Belongs to the TMEM161 family.</text>
</comment>
<dbReference type="PANTHER" id="PTHR13624">
    <property type="entry name" value="RE42071P"/>
    <property type="match status" value="1"/>
</dbReference>
<keyword evidence="6" id="KW-0325">Glycoprotein</keyword>
<evidence type="ECO:0000313" key="8">
    <source>
        <dbReference type="EMBL" id="MFH4979547.1"/>
    </source>
</evidence>
<comment type="caution">
    <text evidence="8">The sequence shown here is derived from an EMBL/GenBank/DDBJ whole genome shotgun (WGS) entry which is preliminary data.</text>
</comment>
<feature type="transmembrane region" description="Helical" evidence="7">
    <location>
        <begin position="256"/>
        <end position="274"/>
    </location>
</feature>
<dbReference type="GO" id="GO:0016020">
    <property type="term" value="C:membrane"/>
    <property type="evidence" value="ECO:0007669"/>
    <property type="project" value="UniProtKB-SubCell"/>
</dbReference>
<dbReference type="EMBL" id="JBGFUD010004327">
    <property type="protein sequence ID" value="MFH4979547.1"/>
    <property type="molecule type" value="Genomic_DNA"/>
</dbReference>
<feature type="transmembrane region" description="Helical" evidence="7">
    <location>
        <begin position="215"/>
        <end position="235"/>
    </location>
</feature>
<accession>A0ABD6ES85</accession>
<dbReference type="PANTHER" id="PTHR13624:SF6">
    <property type="entry name" value="EMEI"/>
    <property type="match status" value="1"/>
</dbReference>
<dbReference type="Proteomes" id="UP001608902">
    <property type="component" value="Unassembled WGS sequence"/>
</dbReference>
<name>A0ABD6ES85_9BILA</name>
<proteinExistence type="inferred from homology"/>
<dbReference type="AlphaFoldDB" id="A0ABD6ES85"/>
<organism evidence="8 9">
    <name type="scientific">Gnathostoma spinigerum</name>
    <dbReference type="NCBI Taxonomy" id="75299"/>
    <lineage>
        <taxon>Eukaryota</taxon>
        <taxon>Metazoa</taxon>
        <taxon>Ecdysozoa</taxon>
        <taxon>Nematoda</taxon>
        <taxon>Chromadorea</taxon>
        <taxon>Rhabditida</taxon>
        <taxon>Spirurina</taxon>
        <taxon>Gnathostomatomorpha</taxon>
        <taxon>Gnathostomatoidea</taxon>
        <taxon>Gnathostomatidae</taxon>
        <taxon>Gnathostoma</taxon>
    </lineage>
</organism>
<evidence type="ECO:0008006" key="10">
    <source>
        <dbReference type="Google" id="ProtNLM"/>
    </source>
</evidence>
<gene>
    <name evidence="8" type="ORF">AB6A40_006256</name>
</gene>
<evidence type="ECO:0000256" key="3">
    <source>
        <dbReference type="ARBA" id="ARBA00022692"/>
    </source>
</evidence>